<proteinExistence type="predicted"/>
<evidence type="ECO:0000313" key="1">
    <source>
        <dbReference type="EMBL" id="POM61486.1"/>
    </source>
</evidence>
<reference evidence="1 2" key="1">
    <citation type="journal article" date="2017" name="Genome Biol. Evol.">
        <title>Phytophthora megakarya and P. palmivora, closely related causal agents of cacao black pod rot, underwent increases in genome sizes and gene numbers by different mechanisms.</title>
        <authorList>
            <person name="Ali S.S."/>
            <person name="Shao J."/>
            <person name="Lary D.J."/>
            <person name="Kronmiller B."/>
            <person name="Shen D."/>
            <person name="Strem M.D."/>
            <person name="Amoako-Attah I."/>
            <person name="Akrofi A.Y."/>
            <person name="Begoude B.A."/>
            <person name="Ten Hoopen G.M."/>
            <person name="Coulibaly K."/>
            <person name="Kebe B.I."/>
            <person name="Melnick R.L."/>
            <person name="Guiltinan M.J."/>
            <person name="Tyler B.M."/>
            <person name="Meinhardt L.W."/>
            <person name="Bailey B.A."/>
        </authorList>
    </citation>
    <scope>NUCLEOTIDE SEQUENCE [LARGE SCALE GENOMIC DNA]</scope>
    <source>
        <strain evidence="2">sbr112.9</strain>
        <tissue evidence="1">Mycelia</tissue>
    </source>
</reference>
<dbReference type="Proteomes" id="UP000237271">
    <property type="component" value="Unassembled WGS sequence"/>
</dbReference>
<sequence length="207" mass="23410">MAYVKLLIQRNGCRCGRNSLVGLNYTCQTSRPNKALNPSNYSFLLHGYPYCEFMMRTATDGFRVRWRQERPNQTQRPRNHRSAVTCGDRVASRIADCEAAGTYPVVDAELLDHWDVHVSPFGAVPKGDELLAAICLIHDLSHPFPECPNEFTDTPSLPPVQYEHVAALARRIDLLRTRFPTVEILMLKGGVNGAFRHLHQHANDVGW</sequence>
<organism evidence="1 2">
    <name type="scientific">Phytophthora palmivora</name>
    <dbReference type="NCBI Taxonomy" id="4796"/>
    <lineage>
        <taxon>Eukaryota</taxon>
        <taxon>Sar</taxon>
        <taxon>Stramenopiles</taxon>
        <taxon>Oomycota</taxon>
        <taxon>Peronosporomycetes</taxon>
        <taxon>Peronosporales</taxon>
        <taxon>Peronosporaceae</taxon>
        <taxon>Phytophthora</taxon>
    </lineage>
</organism>
<keyword evidence="2" id="KW-1185">Reference proteome</keyword>
<gene>
    <name evidence="1" type="ORF">PHPALM_29484</name>
</gene>
<dbReference type="OrthoDB" id="116062at2759"/>
<feature type="non-terminal residue" evidence="1">
    <location>
        <position position="207"/>
    </location>
</feature>
<comment type="caution">
    <text evidence="1">The sequence shown here is derived from an EMBL/GenBank/DDBJ whole genome shotgun (WGS) entry which is preliminary data.</text>
</comment>
<name>A0A2P4X7G9_9STRA</name>
<dbReference type="EMBL" id="NCKW01015961">
    <property type="protein sequence ID" value="POM61486.1"/>
    <property type="molecule type" value="Genomic_DNA"/>
</dbReference>
<evidence type="ECO:0000313" key="2">
    <source>
        <dbReference type="Proteomes" id="UP000237271"/>
    </source>
</evidence>
<protein>
    <submittedName>
        <fullName evidence="1">Uncharacterized protein</fullName>
    </submittedName>
</protein>
<accession>A0A2P4X7G9</accession>
<dbReference type="AlphaFoldDB" id="A0A2P4X7G9"/>